<evidence type="ECO:0000313" key="2">
    <source>
        <dbReference type="EMBL" id="CAB4887877.1"/>
    </source>
</evidence>
<dbReference type="SUPFAM" id="SSF81606">
    <property type="entry name" value="PP2C-like"/>
    <property type="match status" value="1"/>
</dbReference>
<dbReference type="AlphaFoldDB" id="A0A6J7EWD8"/>
<name>A0A6J7EWD8_9ZZZZ</name>
<feature type="domain" description="PPM-type phosphatase" evidence="1">
    <location>
        <begin position="109"/>
        <end position="311"/>
    </location>
</feature>
<gene>
    <name evidence="2" type="ORF">UFOPK3376_02538</name>
</gene>
<accession>A0A6J7EWD8</accession>
<proteinExistence type="predicted"/>
<evidence type="ECO:0000259" key="1">
    <source>
        <dbReference type="Pfam" id="PF13672"/>
    </source>
</evidence>
<dbReference type="Gene3D" id="3.60.40.10">
    <property type="entry name" value="PPM-type phosphatase domain"/>
    <property type="match status" value="1"/>
</dbReference>
<reference evidence="2" key="1">
    <citation type="submission" date="2020-05" db="EMBL/GenBank/DDBJ databases">
        <authorList>
            <person name="Chiriac C."/>
            <person name="Salcher M."/>
            <person name="Ghai R."/>
            <person name="Kavagutti S V."/>
        </authorList>
    </citation>
    <scope>NUCLEOTIDE SEQUENCE</scope>
</reference>
<sequence length="364" mass="38298">MKRPSRGRTNGPDVALPPLDPGFVGLAALTDVWGAKVLQPVAGQEAVPASPVTGGSLTGQLYGEKTTFSREPWWGSRGWWKVAESGEANDIRTHVGTVGDLAMAATSLRGNKHRLAGQVNEDSYAVSTITLEDGCQYLVVAVCDGMGSAPYSSFGARLSAHTALALLGEVLRAFPEGYEEVLRSGQTAFLAELTRRVSEYRMHEFDAPPVRHGEIALNDIQSTLTFAIVPSLIGAASAGRRRVTLGIVGDSPAFCLSGAAWTPIEPAKDNGGVWSSATAGLLGATSMVVTGVDLGPGEALLVSSDGIGNFLTFNGLPTALGVDLAHRWSRPVGMLEFVRDVAFEMQSADDDRTALMVWLPGSSS</sequence>
<dbReference type="Pfam" id="PF13672">
    <property type="entry name" value="PP2C_2"/>
    <property type="match status" value="1"/>
</dbReference>
<protein>
    <submittedName>
        <fullName evidence="2">Unannotated protein</fullName>
    </submittedName>
</protein>
<organism evidence="2">
    <name type="scientific">freshwater metagenome</name>
    <dbReference type="NCBI Taxonomy" id="449393"/>
    <lineage>
        <taxon>unclassified sequences</taxon>
        <taxon>metagenomes</taxon>
        <taxon>ecological metagenomes</taxon>
    </lineage>
</organism>
<dbReference type="EMBL" id="CAFBLP010000085">
    <property type="protein sequence ID" value="CAB4887877.1"/>
    <property type="molecule type" value="Genomic_DNA"/>
</dbReference>
<dbReference type="InterPro" id="IPR036457">
    <property type="entry name" value="PPM-type-like_dom_sf"/>
</dbReference>
<dbReference type="InterPro" id="IPR001932">
    <property type="entry name" value="PPM-type_phosphatase-like_dom"/>
</dbReference>